<evidence type="ECO:0000313" key="2">
    <source>
        <dbReference type="EMBL" id="PTE13522.1"/>
    </source>
</evidence>
<dbReference type="Gene3D" id="2.170.16.10">
    <property type="entry name" value="Hedgehog/Intein (Hint) domain"/>
    <property type="match status" value="1"/>
</dbReference>
<dbReference type="InterPro" id="IPR028992">
    <property type="entry name" value="Hedgehog/Intein_dom"/>
</dbReference>
<name>A0A2T4J6K3_FUSBL</name>
<protein>
    <recommendedName>
        <fullName evidence="1">Hedgehog/Intein (Hint) domain-containing protein</fullName>
    </recommendedName>
</protein>
<proteinExistence type="predicted"/>
<dbReference type="AlphaFoldDB" id="A0A2T4J6K3"/>
<dbReference type="Proteomes" id="UP000241362">
    <property type="component" value="Unassembled WGS sequence"/>
</dbReference>
<dbReference type="EMBL" id="PZKE01000013">
    <property type="protein sequence ID" value="PTE13522.1"/>
    <property type="molecule type" value="Genomic_DNA"/>
</dbReference>
<accession>A0A2T4J6K3</accession>
<dbReference type="RefSeq" id="WP_107674023.1">
    <property type="nucleotide sequence ID" value="NZ_PZKE01000013.1"/>
</dbReference>
<dbReference type="SUPFAM" id="SSF51294">
    <property type="entry name" value="Hedgehog/intein (Hint) domain"/>
    <property type="match status" value="1"/>
</dbReference>
<keyword evidence="3" id="KW-1185">Reference proteome</keyword>
<comment type="caution">
    <text evidence="2">The sequence shown here is derived from an EMBL/GenBank/DDBJ whole genome shotgun (WGS) entry which is preliminary data.</text>
</comment>
<reference evidence="2 3" key="1">
    <citation type="submission" date="2018-03" db="EMBL/GenBank/DDBJ databases">
        <title>Rhodobacter blasticus.</title>
        <authorList>
            <person name="Meyer T.E."/>
            <person name="Miller S."/>
            <person name="Lodha T."/>
            <person name="Gandham S."/>
            <person name="Chintalapati S."/>
            <person name="Chintalapati V.R."/>
        </authorList>
    </citation>
    <scope>NUCLEOTIDE SEQUENCE [LARGE SCALE GENOMIC DNA]</scope>
    <source>
        <strain evidence="2 3">DSM 2131</strain>
    </source>
</reference>
<evidence type="ECO:0000313" key="3">
    <source>
        <dbReference type="Proteomes" id="UP000241362"/>
    </source>
</evidence>
<evidence type="ECO:0000259" key="1">
    <source>
        <dbReference type="Pfam" id="PF13403"/>
    </source>
</evidence>
<sequence>MADLFDVTRLFEPPAVGTTYTPAGSGGSASFGYMQDGISANLQDPTQMQAGDTVTWGGVTYDVTSLQSATVTVTQANGGVTISNLQSYVVGLTDPTDPANTMWLWLPVDNTLLLNVDIGIPQLLTQGVVRDLNIQALTPITSIPYSDIDQNEDVLTLCFTAGTRIMTGQGEVMIDHLKVGDLVTTCDAGLQPVRWIGRRHLDAATLARHPQLRPVRIRAGALGAGIPTTDLVVSPQHRVLVRSKIAQRMFGVQEVLVAAKQLLALDGIEMAEDMAEVTYVHMLFDAHQVVIANGTEAESLYTGREALRSVGAVALEEIFAIFPQLRHRHMDEAPDGARRLLTGRQGRSLAHRHLLNRKPVVMAAGVVAAARAAEHVGG</sequence>
<dbReference type="Pfam" id="PF13403">
    <property type="entry name" value="Hint_2"/>
    <property type="match status" value="1"/>
</dbReference>
<feature type="domain" description="Hedgehog/Intein (Hint)" evidence="1">
    <location>
        <begin position="158"/>
        <end position="303"/>
    </location>
</feature>
<organism evidence="2 3">
    <name type="scientific">Fuscovulum blasticum DSM 2131</name>
    <dbReference type="NCBI Taxonomy" id="1188250"/>
    <lineage>
        <taxon>Bacteria</taxon>
        <taxon>Pseudomonadati</taxon>
        <taxon>Pseudomonadota</taxon>
        <taxon>Alphaproteobacteria</taxon>
        <taxon>Rhodobacterales</taxon>
        <taxon>Paracoccaceae</taxon>
        <taxon>Pseudogemmobacter</taxon>
    </lineage>
</organism>
<dbReference type="InterPro" id="IPR036844">
    <property type="entry name" value="Hint_dom_sf"/>
</dbReference>
<gene>
    <name evidence="2" type="ORF">C5F44_13280</name>
</gene>